<accession>A0ABR5SBX5</accession>
<dbReference type="Proteomes" id="UP000060487">
    <property type="component" value="Unassembled WGS sequence"/>
</dbReference>
<keyword evidence="2" id="KW-1185">Reference proteome</keyword>
<gene>
    <name evidence="1" type="ORF">ASN18_2842</name>
</gene>
<evidence type="ECO:0000313" key="2">
    <source>
        <dbReference type="Proteomes" id="UP000060487"/>
    </source>
</evidence>
<dbReference type="EMBL" id="LNQR01000116">
    <property type="protein sequence ID" value="KWT78337.1"/>
    <property type="molecule type" value="Genomic_DNA"/>
</dbReference>
<evidence type="ECO:0000313" key="1">
    <source>
        <dbReference type="EMBL" id="KWT78337.1"/>
    </source>
</evidence>
<organism evidence="1 2">
    <name type="scientific">Candidatus Magnetominusculus xianensis</name>
    <dbReference type="NCBI Taxonomy" id="1748249"/>
    <lineage>
        <taxon>Bacteria</taxon>
        <taxon>Pseudomonadati</taxon>
        <taxon>Nitrospirota</taxon>
        <taxon>Nitrospiria</taxon>
        <taxon>Nitrospirales</taxon>
        <taxon>Nitrospiraceae</taxon>
        <taxon>Candidatus Magnetominusculus</taxon>
    </lineage>
</organism>
<reference evidence="1 2" key="1">
    <citation type="submission" date="2015-11" db="EMBL/GenBank/DDBJ databases">
        <authorList>
            <person name="Lin W."/>
        </authorList>
    </citation>
    <scope>NUCLEOTIDE SEQUENCE [LARGE SCALE GENOMIC DNA]</scope>
    <source>
        <strain evidence="1 2">HCH-1</strain>
    </source>
</reference>
<protein>
    <recommendedName>
        <fullName evidence="3">Lipoprotein</fullName>
    </recommendedName>
</protein>
<evidence type="ECO:0008006" key="3">
    <source>
        <dbReference type="Google" id="ProtNLM"/>
    </source>
</evidence>
<name>A0ABR5SBX5_9BACT</name>
<proteinExistence type="predicted"/>
<comment type="caution">
    <text evidence="1">The sequence shown here is derived from an EMBL/GenBank/DDBJ whole genome shotgun (WGS) entry which is preliminary data.</text>
</comment>
<dbReference type="PROSITE" id="PS51257">
    <property type="entry name" value="PROKAR_LIPOPROTEIN"/>
    <property type="match status" value="1"/>
</dbReference>
<sequence length="220" mass="25344">MEDIRLISRTMLIAAVLLAVMSCSVAVPPQTTVLSTKHKTLTQSESEAQPCLRDFYIKPEHQFPFESRAAVFLLKSSIDAQEISIYLTDLMHKLLLQRQLFHILEKNDEIFNDLKSQIKYARDKKYNYIIVGEIEKIVMGGELRQSMMSIKMRVIDTKTEVTLLYFDHCRTAPPRRAISFTDFDGLNFPVKFFDLQAPLPKQLGALTVAEIVNILERFKE</sequence>